<feature type="compositionally biased region" description="Polar residues" evidence="1">
    <location>
        <begin position="16"/>
        <end position="30"/>
    </location>
</feature>
<evidence type="ECO:0000313" key="2">
    <source>
        <dbReference type="EMBL" id="CAG8658206.1"/>
    </source>
</evidence>
<sequence length="59" mass="6606">MASLAVPSSDLDINERTSNSEAETSAYTSLKSHKKRKNNLGKNIRKDRCKQKNLMLIAV</sequence>
<proteinExistence type="predicted"/>
<gene>
    <name evidence="2" type="ORF">GMARGA_LOCUS9738</name>
</gene>
<feature type="compositionally biased region" description="Basic residues" evidence="1">
    <location>
        <begin position="31"/>
        <end position="47"/>
    </location>
</feature>
<protein>
    <submittedName>
        <fullName evidence="2">34346_t:CDS:1</fullName>
    </submittedName>
</protein>
<name>A0ABN7US92_GIGMA</name>
<feature type="region of interest" description="Disordered" evidence="1">
    <location>
        <begin position="1"/>
        <end position="47"/>
    </location>
</feature>
<dbReference type="EMBL" id="CAJVQB010005302">
    <property type="protein sequence ID" value="CAG8658206.1"/>
    <property type="molecule type" value="Genomic_DNA"/>
</dbReference>
<organism evidence="2 3">
    <name type="scientific">Gigaspora margarita</name>
    <dbReference type="NCBI Taxonomy" id="4874"/>
    <lineage>
        <taxon>Eukaryota</taxon>
        <taxon>Fungi</taxon>
        <taxon>Fungi incertae sedis</taxon>
        <taxon>Mucoromycota</taxon>
        <taxon>Glomeromycotina</taxon>
        <taxon>Glomeromycetes</taxon>
        <taxon>Diversisporales</taxon>
        <taxon>Gigasporaceae</taxon>
        <taxon>Gigaspora</taxon>
    </lineage>
</organism>
<keyword evidence="3" id="KW-1185">Reference proteome</keyword>
<comment type="caution">
    <text evidence="2">The sequence shown here is derived from an EMBL/GenBank/DDBJ whole genome shotgun (WGS) entry which is preliminary data.</text>
</comment>
<evidence type="ECO:0000256" key="1">
    <source>
        <dbReference type="SAM" id="MobiDB-lite"/>
    </source>
</evidence>
<dbReference type="Proteomes" id="UP000789901">
    <property type="component" value="Unassembled WGS sequence"/>
</dbReference>
<evidence type="ECO:0000313" key="3">
    <source>
        <dbReference type="Proteomes" id="UP000789901"/>
    </source>
</evidence>
<reference evidence="2 3" key="1">
    <citation type="submission" date="2021-06" db="EMBL/GenBank/DDBJ databases">
        <authorList>
            <person name="Kallberg Y."/>
            <person name="Tangrot J."/>
            <person name="Rosling A."/>
        </authorList>
    </citation>
    <scope>NUCLEOTIDE SEQUENCE [LARGE SCALE GENOMIC DNA]</scope>
    <source>
        <strain evidence="2 3">120-4 pot B 10/14</strain>
    </source>
</reference>
<accession>A0ABN7US92</accession>